<gene>
    <name evidence="1" type="ORF">SAMN02745220_02577</name>
</gene>
<keyword evidence="2" id="KW-1185">Reference proteome</keyword>
<accession>A0A1M7Y8U7</accession>
<dbReference type="Proteomes" id="UP000184603">
    <property type="component" value="Unassembled WGS sequence"/>
</dbReference>
<evidence type="ECO:0000313" key="1">
    <source>
        <dbReference type="EMBL" id="SHO48976.1"/>
    </source>
</evidence>
<organism evidence="1 2">
    <name type="scientific">Desulfopila aestuarii DSM 18488</name>
    <dbReference type="NCBI Taxonomy" id="1121416"/>
    <lineage>
        <taxon>Bacteria</taxon>
        <taxon>Pseudomonadati</taxon>
        <taxon>Thermodesulfobacteriota</taxon>
        <taxon>Desulfobulbia</taxon>
        <taxon>Desulfobulbales</taxon>
        <taxon>Desulfocapsaceae</taxon>
        <taxon>Desulfopila</taxon>
    </lineage>
</organism>
<dbReference type="RefSeq" id="WP_073613870.1">
    <property type="nucleotide sequence ID" value="NZ_FRFE01000012.1"/>
</dbReference>
<evidence type="ECO:0000313" key="2">
    <source>
        <dbReference type="Proteomes" id="UP000184603"/>
    </source>
</evidence>
<proteinExistence type="predicted"/>
<sequence>MSAGYIYREHFEEAVLEKQQGRLKSVWFWQICWKMVFPKYEMGTTLVILARQGSIIGEIINQGAFCKMRIFVQNRGMRKILPQACA</sequence>
<protein>
    <submittedName>
        <fullName evidence="1">Uncharacterized protein</fullName>
    </submittedName>
</protein>
<reference evidence="1 2" key="1">
    <citation type="submission" date="2016-12" db="EMBL/GenBank/DDBJ databases">
        <authorList>
            <person name="Song W.-J."/>
            <person name="Kurnit D.M."/>
        </authorList>
    </citation>
    <scope>NUCLEOTIDE SEQUENCE [LARGE SCALE GENOMIC DNA]</scope>
    <source>
        <strain evidence="1 2">DSM 18488</strain>
    </source>
</reference>
<dbReference type="AlphaFoldDB" id="A0A1M7Y8U7"/>
<dbReference type="EMBL" id="FRFE01000012">
    <property type="protein sequence ID" value="SHO48976.1"/>
    <property type="molecule type" value="Genomic_DNA"/>
</dbReference>
<name>A0A1M7Y8U7_9BACT</name>